<dbReference type="InterPro" id="IPR011051">
    <property type="entry name" value="RmlC_Cupin_sf"/>
</dbReference>
<accession>A0ABX3G5J0</accession>
<dbReference type="RefSeq" id="WP_060180055.1">
    <property type="nucleotide sequence ID" value="NZ_MQUR01000034.1"/>
</dbReference>
<dbReference type="InterPro" id="IPR014710">
    <property type="entry name" value="RmlC-like_jellyroll"/>
</dbReference>
<reference evidence="3 4" key="1">
    <citation type="submission" date="2016-01" db="EMBL/GenBank/DDBJ databases">
        <title>Streptomyces amritsarensis strain MTCC 11845 genome sequencing and assembly.</title>
        <authorList>
            <person name="Sharma D."/>
            <person name="Nair G.R."/>
            <person name="Kaur G."/>
            <person name="Manhas R.K."/>
            <person name="Mayilraj S."/>
        </authorList>
    </citation>
    <scope>NUCLEOTIDE SEQUENCE [LARGE SCALE GENOMIC DNA]</scope>
    <source>
        <strain evidence="3 4">MTCC 11845</strain>
    </source>
</reference>
<dbReference type="InterPro" id="IPR000888">
    <property type="entry name" value="RmlC-like"/>
</dbReference>
<keyword evidence="4" id="KW-1185">Reference proteome</keyword>
<dbReference type="SUPFAM" id="SSF51182">
    <property type="entry name" value="RmlC-like cupins"/>
    <property type="match status" value="1"/>
</dbReference>
<evidence type="ECO:0000256" key="1">
    <source>
        <dbReference type="ARBA" id="ARBA00010154"/>
    </source>
</evidence>
<evidence type="ECO:0000313" key="4">
    <source>
        <dbReference type="Proteomes" id="UP000187151"/>
    </source>
</evidence>
<gene>
    <name evidence="3" type="ORF">AVW11_16440</name>
</gene>
<dbReference type="Gene3D" id="2.60.120.10">
    <property type="entry name" value="Jelly Rolls"/>
    <property type="match status" value="1"/>
</dbReference>
<dbReference type="CDD" id="cd00438">
    <property type="entry name" value="cupin_RmlC"/>
    <property type="match status" value="1"/>
</dbReference>
<sequence length="190" mass="20712">MKARELSVPGAVEFTPTRYPDDRGLFVSTFEERSAGPLFPVRQASQSRSRRGVVRGVHYTAVSPGTEKYVHCPRGSALDIVVDLRVGSPAFGTWDSVVLDDRTFRAVYIPPGVGHAFVALEDDTVMSYLLSTGYVAEHELAVSVLDPELGLPIPRDITPILSARDRLALPLAEAAAEGMLPLFAHPQENR</sequence>
<dbReference type="PANTHER" id="PTHR21047">
    <property type="entry name" value="DTDP-6-DEOXY-D-GLUCOSE-3,5 EPIMERASE"/>
    <property type="match status" value="1"/>
</dbReference>
<evidence type="ECO:0000313" key="3">
    <source>
        <dbReference type="EMBL" id="OLZ65642.1"/>
    </source>
</evidence>
<keyword evidence="2" id="KW-0413">Isomerase</keyword>
<comment type="similarity">
    <text evidence="1">Belongs to the dTDP-4-dehydrorhamnose 3,5-epimerase family.</text>
</comment>
<protein>
    <submittedName>
        <fullName evidence="3">dTDP-4-dehydrorhamnose 3,5-epimerase</fullName>
    </submittedName>
</protein>
<dbReference type="EMBL" id="MQUR01000034">
    <property type="protein sequence ID" value="OLZ65642.1"/>
    <property type="molecule type" value="Genomic_DNA"/>
</dbReference>
<name>A0ABX3G5J0_9ACTN</name>
<evidence type="ECO:0000256" key="2">
    <source>
        <dbReference type="ARBA" id="ARBA00023235"/>
    </source>
</evidence>
<comment type="caution">
    <text evidence="3">The sequence shown here is derived from an EMBL/GenBank/DDBJ whole genome shotgun (WGS) entry which is preliminary data.</text>
</comment>
<dbReference type="Proteomes" id="UP000187151">
    <property type="component" value="Unassembled WGS sequence"/>
</dbReference>
<proteinExistence type="inferred from homology"/>
<dbReference type="PANTHER" id="PTHR21047:SF2">
    <property type="entry name" value="THYMIDINE DIPHOSPHO-4-KETO-RHAMNOSE 3,5-EPIMERASE"/>
    <property type="match status" value="1"/>
</dbReference>
<organism evidence="3 4">
    <name type="scientific">Streptomyces amritsarensis</name>
    <dbReference type="NCBI Taxonomy" id="681158"/>
    <lineage>
        <taxon>Bacteria</taxon>
        <taxon>Bacillati</taxon>
        <taxon>Actinomycetota</taxon>
        <taxon>Actinomycetes</taxon>
        <taxon>Kitasatosporales</taxon>
        <taxon>Streptomycetaceae</taxon>
        <taxon>Streptomyces</taxon>
    </lineage>
</organism>
<dbReference type="Pfam" id="PF00908">
    <property type="entry name" value="dTDP_sugar_isom"/>
    <property type="match status" value="1"/>
</dbReference>